<comment type="caution">
    <text evidence="1">The sequence shown here is derived from an EMBL/GenBank/DDBJ whole genome shotgun (WGS) entry which is preliminary data.</text>
</comment>
<gene>
    <name evidence="1" type="ORF">CPELLU_LOCUS6169</name>
</gene>
<organism evidence="1 2">
    <name type="scientific">Cetraspora pellucida</name>
    <dbReference type="NCBI Taxonomy" id="1433469"/>
    <lineage>
        <taxon>Eukaryota</taxon>
        <taxon>Fungi</taxon>
        <taxon>Fungi incertae sedis</taxon>
        <taxon>Mucoromycota</taxon>
        <taxon>Glomeromycotina</taxon>
        <taxon>Glomeromycetes</taxon>
        <taxon>Diversisporales</taxon>
        <taxon>Gigasporaceae</taxon>
        <taxon>Cetraspora</taxon>
    </lineage>
</organism>
<accession>A0A9N9BVR1</accession>
<dbReference type="AlphaFoldDB" id="A0A9N9BVR1"/>
<evidence type="ECO:0000313" key="2">
    <source>
        <dbReference type="Proteomes" id="UP000789759"/>
    </source>
</evidence>
<dbReference type="Proteomes" id="UP000789759">
    <property type="component" value="Unassembled WGS sequence"/>
</dbReference>
<keyword evidence="2" id="KW-1185">Reference proteome</keyword>
<name>A0A9N9BVR1_9GLOM</name>
<proteinExistence type="predicted"/>
<evidence type="ECO:0000313" key="1">
    <source>
        <dbReference type="EMBL" id="CAG8582759.1"/>
    </source>
</evidence>
<dbReference type="EMBL" id="CAJVQA010003763">
    <property type="protein sequence ID" value="CAG8582759.1"/>
    <property type="molecule type" value="Genomic_DNA"/>
</dbReference>
<sequence>MTISLIETCDFVSSSVLLAISYSVSLTNSSSTLSLLSLHHYSYCILDVWK</sequence>
<reference evidence="1" key="1">
    <citation type="submission" date="2021-06" db="EMBL/GenBank/DDBJ databases">
        <authorList>
            <person name="Kallberg Y."/>
            <person name="Tangrot J."/>
            <person name="Rosling A."/>
        </authorList>
    </citation>
    <scope>NUCLEOTIDE SEQUENCE</scope>
    <source>
        <strain evidence="1">FL966</strain>
    </source>
</reference>
<protein>
    <submittedName>
        <fullName evidence="1">10735_t:CDS:1</fullName>
    </submittedName>
</protein>